<dbReference type="AlphaFoldDB" id="A0A087TJ33"/>
<dbReference type="EMBL" id="KK115430">
    <property type="protein sequence ID" value="KFM65122.1"/>
    <property type="molecule type" value="Genomic_DNA"/>
</dbReference>
<sequence>MMSFEAAVSEETKNDDMAKNVHESSFNMAVQKCESSNEDMTKASNLVQCLLENLSVVSKNCTKMVKMDEEIMPMMDSVSVPEN</sequence>
<evidence type="ECO:0000256" key="1">
    <source>
        <dbReference type="SAM" id="MobiDB-lite"/>
    </source>
</evidence>
<feature type="compositionally biased region" description="Basic and acidic residues" evidence="1">
    <location>
        <begin position="10"/>
        <end position="20"/>
    </location>
</feature>
<dbReference type="Proteomes" id="UP000054359">
    <property type="component" value="Unassembled WGS sequence"/>
</dbReference>
<feature type="region of interest" description="Disordered" evidence="1">
    <location>
        <begin position="1"/>
        <end position="20"/>
    </location>
</feature>
<organism evidence="2 3">
    <name type="scientific">Stegodyphus mimosarum</name>
    <name type="common">African social velvet spider</name>
    <dbReference type="NCBI Taxonomy" id="407821"/>
    <lineage>
        <taxon>Eukaryota</taxon>
        <taxon>Metazoa</taxon>
        <taxon>Ecdysozoa</taxon>
        <taxon>Arthropoda</taxon>
        <taxon>Chelicerata</taxon>
        <taxon>Arachnida</taxon>
        <taxon>Araneae</taxon>
        <taxon>Araneomorphae</taxon>
        <taxon>Entelegynae</taxon>
        <taxon>Eresoidea</taxon>
        <taxon>Eresidae</taxon>
        <taxon>Stegodyphus</taxon>
    </lineage>
</organism>
<proteinExistence type="predicted"/>
<evidence type="ECO:0000313" key="2">
    <source>
        <dbReference type="EMBL" id="KFM65122.1"/>
    </source>
</evidence>
<feature type="non-terminal residue" evidence="2">
    <location>
        <position position="83"/>
    </location>
</feature>
<gene>
    <name evidence="2" type="ORF">X975_14289</name>
</gene>
<protein>
    <submittedName>
        <fullName evidence="2">Uncharacterized protein</fullName>
    </submittedName>
</protein>
<name>A0A087TJ33_STEMI</name>
<keyword evidence="3" id="KW-1185">Reference proteome</keyword>
<accession>A0A087TJ33</accession>
<evidence type="ECO:0000313" key="3">
    <source>
        <dbReference type="Proteomes" id="UP000054359"/>
    </source>
</evidence>
<reference evidence="2 3" key="1">
    <citation type="submission" date="2013-11" db="EMBL/GenBank/DDBJ databases">
        <title>Genome sequencing of Stegodyphus mimosarum.</title>
        <authorList>
            <person name="Bechsgaard J."/>
        </authorList>
    </citation>
    <scope>NUCLEOTIDE SEQUENCE [LARGE SCALE GENOMIC DNA]</scope>
</reference>
<dbReference type="OrthoDB" id="10417273at2759"/>